<evidence type="ECO:0000256" key="1">
    <source>
        <dbReference type="ARBA" id="ARBA00012417"/>
    </source>
</evidence>
<dbReference type="PANTHER" id="PTHR34388">
    <property type="entry name" value="DNA POLYMERASE III SUBUNIT DELTA"/>
    <property type="match status" value="1"/>
</dbReference>
<dbReference type="SUPFAM" id="SSF52540">
    <property type="entry name" value="P-loop containing nucleoside triphosphate hydrolases"/>
    <property type="match status" value="1"/>
</dbReference>
<dbReference type="InterPro" id="IPR027417">
    <property type="entry name" value="P-loop_NTPase"/>
</dbReference>
<dbReference type="PANTHER" id="PTHR34388:SF1">
    <property type="entry name" value="DNA POLYMERASE III SUBUNIT DELTA"/>
    <property type="match status" value="1"/>
</dbReference>
<keyword evidence="5" id="KW-0239">DNA-directed DNA polymerase</keyword>
<dbReference type="Gene3D" id="1.20.272.10">
    <property type="match status" value="1"/>
</dbReference>
<dbReference type="NCBIfam" id="TIGR01128">
    <property type="entry name" value="holA"/>
    <property type="match status" value="1"/>
</dbReference>
<evidence type="ECO:0000256" key="6">
    <source>
        <dbReference type="ARBA" id="ARBA00034754"/>
    </source>
</evidence>
<dbReference type="InterPro" id="IPR005790">
    <property type="entry name" value="DNA_polIII_delta"/>
</dbReference>
<dbReference type="AlphaFoldDB" id="A0A078MS33"/>
<dbReference type="GO" id="GO:0006261">
    <property type="term" value="P:DNA-templated DNA replication"/>
    <property type="evidence" value="ECO:0007669"/>
    <property type="project" value="TreeGrafter"/>
</dbReference>
<dbReference type="SUPFAM" id="SSF48019">
    <property type="entry name" value="post-AAA+ oligomerization domain-like"/>
    <property type="match status" value="1"/>
</dbReference>
<proteinExistence type="inferred from homology"/>
<keyword evidence="3" id="KW-0548">Nucleotidyltransferase</keyword>
<dbReference type="InterPro" id="IPR008921">
    <property type="entry name" value="DNA_pol3_clamp-load_cplx_C"/>
</dbReference>
<accession>A0A078MS33</accession>
<dbReference type="GO" id="GO:0003887">
    <property type="term" value="F:DNA-directed DNA polymerase activity"/>
    <property type="evidence" value="ECO:0007669"/>
    <property type="project" value="UniProtKB-KW"/>
</dbReference>
<comment type="similarity">
    <text evidence="6">Belongs to the DNA polymerase HolA subunit family.</text>
</comment>
<feature type="domain" description="DNA polymerase III delta subunit-like C-terminal" evidence="8">
    <location>
        <begin position="216"/>
        <end position="329"/>
    </location>
</feature>
<evidence type="ECO:0000259" key="8">
    <source>
        <dbReference type="Pfam" id="PF21694"/>
    </source>
</evidence>
<dbReference type="Pfam" id="PF21694">
    <property type="entry name" value="DNA_pol3_delta_C"/>
    <property type="match status" value="1"/>
</dbReference>
<organism evidence="9">
    <name type="scientific">Arthrobacter saudimassiliensis</name>
    <dbReference type="NCBI Taxonomy" id="1461584"/>
    <lineage>
        <taxon>Bacteria</taxon>
        <taxon>Bacillati</taxon>
        <taxon>Actinomycetota</taxon>
        <taxon>Actinomycetes</taxon>
        <taxon>Micrococcales</taxon>
        <taxon>Micrococcaceae</taxon>
        <taxon>Arthrobacter</taxon>
    </lineage>
</organism>
<gene>
    <name evidence="9" type="ORF">BN1051_01525</name>
</gene>
<keyword evidence="2" id="KW-0808">Transferase</keyword>
<dbReference type="InterPro" id="IPR048466">
    <property type="entry name" value="DNA_pol3_delta-like_C"/>
</dbReference>
<dbReference type="EMBL" id="LN483070">
    <property type="protein sequence ID" value="CEA08187.1"/>
    <property type="molecule type" value="Genomic_DNA"/>
</dbReference>
<evidence type="ECO:0000256" key="5">
    <source>
        <dbReference type="ARBA" id="ARBA00022932"/>
    </source>
</evidence>
<evidence type="ECO:0000256" key="2">
    <source>
        <dbReference type="ARBA" id="ARBA00022679"/>
    </source>
</evidence>
<protein>
    <recommendedName>
        <fullName evidence="1">DNA-directed DNA polymerase</fullName>
        <ecNumber evidence="1">2.7.7.7</ecNumber>
    </recommendedName>
</protein>
<name>A0A078MS33_9MICC</name>
<dbReference type="PATRIC" id="fig|1461584.3.peg.1514"/>
<dbReference type="GO" id="GO:0003677">
    <property type="term" value="F:DNA binding"/>
    <property type="evidence" value="ECO:0007669"/>
    <property type="project" value="InterPro"/>
</dbReference>
<evidence type="ECO:0000313" key="9">
    <source>
        <dbReference type="EMBL" id="CEA08187.1"/>
    </source>
</evidence>
<keyword evidence="4" id="KW-0235">DNA replication</keyword>
<reference evidence="9" key="1">
    <citation type="submission" date="2014-07" db="EMBL/GenBank/DDBJ databases">
        <authorList>
            <person name="Urmite Genomes Urmite Genomes"/>
        </authorList>
    </citation>
    <scope>NUCLEOTIDE SEQUENCE</scope>
    <source>
        <strain evidence="9">11W110_air</strain>
    </source>
</reference>
<dbReference type="GO" id="GO:0009360">
    <property type="term" value="C:DNA polymerase III complex"/>
    <property type="evidence" value="ECO:0007669"/>
    <property type="project" value="TreeGrafter"/>
</dbReference>
<evidence type="ECO:0000256" key="7">
    <source>
        <dbReference type="ARBA" id="ARBA00049244"/>
    </source>
</evidence>
<dbReference type="Gene3D" id="3.40.50.300">
    <property type="entry name" value="P-loop containing nucleotide triphosphate hydrolases"/>
    <property type="match status" value="1"/>
</dbReference>
<sequence length="338" mass="35802">MSPAAPSKRRPAAKPAGLSWREVEPAPIVLLTGPEDYLAGRAMERIRLALRQERPETETVRVDAAAYGAGELTLLASPSLFGEAKLIEVQNLAQMNEDFLKDMLAYLGDTAEDTTVVLHHGGGNRGKKLLDAVKASGAPVVDCQPFKKDSDKLDFVRGEFKAARRRIDPAAATALVNAVGSKLADLAAACSQLISDSSGEVTEELVERYYGGRVEATAFKVADAALAGRGAQALTMLRHALDTGVDPVPLVAALAMKLRSVARVAGRQGSAAALAKEFGMAPWQVDQARREAQRWDAEGLIRAVKVLAEADAQVKGAGRDPVYAVERAVTVIALGGRG</sequence>
<comment type="catalytic activity">
    <reaction evidence="7">
        <text>DNA(n) + a 2'-deoxyribonucleoside 5'-triphosphate = DNA(n+1) + diphosphate</text>
        <dbReference type="Rhea" id="RHEA:22508"/>
        <dbReference type="Rhea" id="RHEA-COMP:17339"/>
        <dbReference type="Rhea" id="RHEA-COMP:17340"/>
        <dbReference type="ChEBI" id="CHEBI:33019"/>
        <dbReference type="ChEBI" id="CHEBI:61560"/>
        <dbReference type="ChEBI" id="CHEBI:173112"/>
        <dbReference type="EC" id="2.7.7.7"/>
    </reaction>
</comment>
<evidence type="ECO:0000256" key="3">
    <source>
        <dbReference type="ARBA" id="ARBA00022695"/>
    </source>
</evidence>
<dbReference type="EC" id="2.7.7.7" evidence="1"/>
<evidence type="ECO:0000256" key="4">
    <source>
        <dbReference type="ARBA" id="ARBA00022705"/>
    </source>
</evidence>